<accession>B3PBY4</accession>
<name>B3PBY4_CELJU</name>
<keyword evidence="1" id="KW-0285">Flavoprotein</keyword>
<protein>
    <submittedName>
        <fullName evidence="4">2-nitropropane dioxygenase</fullName>
        <ecNumber evidence="4">1.13.12.16</ecNumber>
    </submittedName>
</protein>
<dbReference type="Pfam" id="PF03060">
    <property type="entry name" value="NMO"/>
    <property type="match status" value="1"/>
</dbReference>
<dbReference type="PANTHER" id="PTHR32332">
    <property type="entry name" value="2-NITROPROPANE DIOXYGENASE"/>
    <property type="match status" value="1"/>
</dbReference>
<keyword evidence="5" id="KW-1185">Reference proteome</keyword>
<evidence type="ECO:0000256" key="1">
    <source>
        <dbReference type="ARBA" id="ARBA00022630"/>
    </source>
</evidence>
<dbReference type="EMBL" id="CP000934">
    <property type="protein sequence ID" value="ACE83334.1"/>
    <property type="molecule type" value="Genomic_DNA"/>
</dbReference>
<keyword evidence="2" id="KW-0288">FMN</keyword>
<keyword evidence="4" id="KW-0223">Dioxygenase</keyword>
<dbReference type="Proteomes" id="UP000001036">
    <property type="component" value="Chromosome"/>
</dbReference>
<dbReference type="InterPro" id="IPR013785">
    <property type="entry name" value="Aldolase_TIM"/>
</dbReference>
<dbReference type="Gene3D" id="3.20.20.70">
    <property type="entry name" value="Aldolase class I"/>
    <property type="match status" value="1"/>
</dbReference>
<dbReference type="HOGENOM" id="CLU_038732_9_2_6"/>
<evidence type="ECO:0000313" key="4">
    <source>
        <dbReference type="EMBL" id="ACE83334.1"/>
    </source>
</evidence>
<dbReference type="EC" id="1.13.12.16" evidence="4"/>
<dbReference type="KEGG" id="cja:CJA_1199"/>
<evidence type="ECO:0000256" key="2">
    <source>
        <dbReference type="ARBA" id="ARBA00022643"/>
    </source>
</evidence>
<dbReference type="SUPFAM" id="SSF51412">
    <property type="entry name" value="Inosine monophosphate dehydrogenase (IMPDH)"/>
    <property type="match status" value="1"/>
</dbReference>
<dbReference type="PANTHER" id="PTHR32332:SF20">
    <property type="entry name" value="2-NITROPROPANE DIOXYGENASE-LIKE PROTEIN"/>
    <property type="match status" value="1"/>
</dbReference>
<dbReference type="STRING" id="498211.CJA_1199"/>
<dbReference type="eggNOG" id="COG2070">
    <property type="taxonomic scope" value="Bacteria"/>
</dbReference>
<reference evidence="4 5" key="1">
    <citation type="journal article" date="2008" name="J. Bacteriol.">
        <title>Insights into plant cell wall degradation from the genome sequence of the soil bacterium Cellvibrio japonicus.</title>
        <authorList>
            <person name="Deboy R.T."/>
            <person name="Mongodin E.F."/>
            <person name="Fouts D.E."/>
            <person name="Tailford L.E."/>
            <person name="Khouri H."/>
            <person name="Emerson J.B."/>
            <person name="Mohamoud Y."/>
            <person name="Watkins K."/>
            <person name="Henrissat B."/>
            <person name="Gilbert H.J."/>
            <person name="Nelson K.E."/>
        </authorList>
    </citation>
    <scope>NUCLEOTIDE SEQUENCE [LARGE SCALE GENOMIC DNA]</scope>
    <source>
        <strain evidence="4 5">Ueda107</strain>
    </source>
</reference>
<keyword evidence="3 4" id="KW-0560">Oxidoreductase</keyword>
<dbReference type="GO" id="GO:0051213">
    <property type="term" value="F:dioxygenase activity"/>
    <property type="evidence" value="ECO:0007669"/>
    <property type="project" value="UniProtKB-KW"/>
</dbReference>
<gene>
    <name evidence="4" type="ordered locus">CJA_1199</name>
</gene>
<dbReference type="GO" id="GO:0018580">
    <property type="term" value="F:nitronate monooxygenase activity"/>
    <property type="evidence" value="ECO:0007669"/>
    <property type="project" value="UniProtKB-EC"/>
</dbReference>
<evidence type="ECO:0000256" key="3">
    <source>
        <dbReference type="ARBA" id="ARBA00023002"/>
    </source>
</evidence>
<dbReference type="InterPro" id="IPR004136">
    <property type="entry name" value="NMO"/>
</dbReference>
<sequence>MWKNMYHPALYTPLTDILGCKFPILCAGMGGVARHQLAASVSNAGGFGCLGMVRERPEFIRKEVNLYRSLSDKPFAVNLIPAATDPVLLSHQIAECIALEIRHIVLFWDVDKKTIEQCRNNGIHVIHQVGSRRDAENALEAGADMLIVQGIEAGGHVRGETALFGLLPEICALSAVPVIASGGITTGEALVAALALGAQGISCGTLFLTTTESNAHDFHKEKIISATASDTTLCYDFQRNWPIRAAVRVLKNSITETATHHYKATPEVPIGTQDGAPIYSFSTDSPLTGAVGDLASMALYCGQGCGSVKHIKSAAATITDLMQQADLYLNRF</sequence>
<organism evidence="4 5">
    <name type="scientific">Cellvibrio japonicus (strain Ueda107)</name>
    <name type="common">Pseudomonas fluorescens subsp. cellulosa</name>
    <dbReference type="NCBI Taxonomy" id="498211"/>
    <lineage>
        <taxon>Bacteria</taxon>
        <taxon>Pseudomonadati</taxon>
        <taxon>Pseudomonadota</taxon>
        <taxon>Gammaproteobacteria</taxon>
        <taxon>Cellvibrionales</taxon>
        <taxon>Cellvibrionaceae</taxon>
        <taxon>Cellvibrio</taxon>
    </lineage>
</organism>
<evidence type="ECO:0000313" key="5">
    <source>
        <dbReference type="Proteomes" id="UP000001036"/>
    </source>
</evidence>
<proteinExistence type="predicted"/>
<dbReference type="CDD" id="cd04730">
    <property type="entry name" value="NPD_like"/>
    <property type="match status" value="1"/>
</dbReference>
<dbReference type="AlphaFoldDB" id="B3PBY4"/>